<dbReference type="PANTHER" id="PTHR22912:SF217">
    <property type="entry name" value="DIHYDROLIPOYL DEHYDROGENASE"/>
    <property type="match status" value="1"/>
</dbReference>
<keyword evidence="20" id="KW-1185">Reference proteome</keyword>
<feature type="active site" description="Proton acceptor" evidence="13">
    <location>
        <position position="436"/>
    </location>
</feature>
<dbReference type="NCBIfam" id="TIGR01350">
    <property type="entry name" value="lipoamide_DH"/>
    <property type="match status" value="1"/>
</dbReference>
<keyword evidence="14" id="KW-0547">Nucleotide-binding</keyword>
<dbReference type="PRINTS" id="PR00411">
    <property type="entry name" value="PNDRDTASEI"/>
</dbReference>
<evidence type="ECO:0000256" key="2">
    <source>
        <dbReference type="ARBA" id="ARBA00007532"/>
    </source>
</evidence>
<evidence type="ECO:0000256" key="1">
    <source>
        <dbReference type="ARBA" id="ARBA00004496"/>
    </source>
</evidence>
<keyword evidence="9 14" id="KW-0520">NAD</keyword>
<dbReference type="Gene3D" id="3.30.390.30">
    <property type="match status" value="1"/>
</dbReference>
<dbReference type="GO" id="GO:0050660">
    <property type="term" value="F:flavin adenine dinucleotide binding"/>
    <property type="evidence" value="ECO:0007669"/>
    <property type="project" value="InterPro"/>
</dbReference>
<evidence type="ECO:0000259" key="17">
    <source>
        <dbReference type="Pfam" id="PF02852"/>
    </source>
</evidence>
<proteinExistence type="inferred from homology"/>
<dbReference type="FunFam" id="3.30.390.30:FF:000001">
    <property type="entry name" value="Dihydrolipoyl dehydrogenase"/>
    <property type="match status" value="1"/>
</dbReference>
<dbReference type="OrthoDB" id="9800167at2"/>
<comment type="caution">
    <text evidence="19">The sequence shown here is derived from an EMBL/GenBank/DDBJ whole genome shotgun (WGS) entry which is preliminary data.</text>
</comment>
<dbReference type="InterPro" id="IPR001100">
    <property type="entry name" value="Pyr_nuc-diS_OxRdtase"/>
</dbReference>
<feature type="domain" description="Pyridine nucleotide-disulphide oxidoreductase dimerisation" evidence="17">
    <location>
        <begin position="338"/>
        <end position="447"/>
    </location>
</feature>
<dbReference type="InterPro" id="IPR050151">
    <property type="entry name" value="Class-I_Pyr_Nuc-Dis_Oxidored"/>
</dbReference>
<dbReference type="EC" id="1.8.1.4" evidence="3 16"/>
<feature type="binding site" evidence="14">
    <location>
        <position position="304"/>
    </location>
    <ligand>
        <name>FAD</name>
        <dbReference type="ChEBI" id="CHEBI:57692"/>
    </ligand>
</feature>
<comment type="cofactor">
    <cofactor evidence="14 16">
        <name>FAD</name>
        <dbReference type="ChEBI" id="CHEBI:57692"/>
    </cofactor>
    <text evidence="14 16">Binds 1 FAD per subunit.</text>
</comment>
<keyword evidence="6 16" id="KW-0285">Flavoprotein</keyword>
<feature type="binding site" evidence="14">
    <location>
        <begin position="178"/>
        <end position="185"/>
    </location>
    <ligand>
        <name>NAD(+)</name>
        <dbReference type="ChEBI" id="CHEBI:57540"/>
    </ligand>
</feature>
<evidence type="ECO:0000256" key="6">
    <source>
        <dbReference type="ARBA" id="ARBA00022630"/>
    </source>
</evidence>
<evidence type="ECO:0000256" key="8">
    <source>
        <dbReference type="ARBA" id="ARBA00023002"/>
    </source>
</evidence>
<keyword evidence="5" id="KW-0963">Cytoplasm</keyword>
<gene>
    <name evidence="19" type="primary">acoL_1</name>
    <name evidence="19" type="ORF">NRIC_03230</name>
</gene>
<keyword evidence="8 16" id="KW-0560">Oxidoreductase</keyword>
<dbReference type="GO" id="GO:0004148">
    <property type="term" value="F:dihydrolipoyl dehydrogenase (NADH) activity"/>
    <property type="evidence" value="ECO:0007669"/>
    <property type="project" value="UniProtKB-EC"/>
</dbReference>
<evidence type="ECO:0000256" key="10">
    <source>
        <dbReference type="ARBA" id="ARBA00023157"/>
    </source>
</evidence>
<dbReference type="InterPro" id="IPR004099">
    <property type="entry name" value="Pyr_nucl-diS_OxRdtase_dimer"/>
</dbReference>
<dbReference type="PIRSF" id="PIRSF000350">
    <property type="entry name" value="Mercury_reductase_MerA"/>
    <property type="match status" value="1"/>
</dbReference>
<dbReference type="GO" id="GO:0006103">
    <property type="term" value="P:2-oxoglutarate metabolic process"/>
    <property type="evidence" value="ECO:0007669"/>
    <property type="project" value="TreeGrafter"/>
</dbReference>
<evidence type="ECO:0000259" key="18">
    <source>
        <dbReference type="Pfam" id="PF07992"/>
    </source>
</evidence>
<dbReference type="InterPro" id="IPR016156">
    <property type="entry name" value="FAD/NAD-linked_Rdtase_dimer_sf"/>
</dbReference>
<evidence type="ECO:0000256" key="9">
    <source>
        <dbReference type="ARBA" id="ARBA00023027"/>
    </source>
</evidence>
<organism evidence="19 20">
    <name type="scientific">Enterococcus florum</name>
    <dbReference type="NCBI Taxonomy" id="2480627"/>
    <lineage>
        <taxon>Bacteria</taxon>
        <taxon>Bacillati</taxon>
        <taxon>Bacillota</taxon>
        <taxon>Bacilli</taxon>
        <taxon>Lactobacillales</taxon>
        <taxon>Enterococcaceae</taxon>
        <taxon>Enterococcus</taxon>
    </lineage>
</organism>
<dbReference type="RefSeq" id="WP_146620943.1">
    <property type="nucleotide sequence ID" value="NZ_BJCC01000002.1"/>
</dbReference>
<name>A0A4P5PAA5_9ENTE</name>
<comment type="catalytic activity">
    <reaction evidence="12 16">
        <text>N(6)-[(R)-dihydrolipoyl]-L-lysyl-[protein] + NAD(+) = N(6)-[(R)-lipoyl]-L-lysyl-[protein] + NADH + H(+)</text>
        <dbReference type="Rhea" id="RHEA:15045"/>
        <dbReference type="Rhea" id="RHEA-COMP:10474"/>
        <dbReference type="Rhea" id="RHEA-COMP:10475"/>
        <dbReference type="ChEBI" id="CHEBI:15378"/>
        <dbReference type="ChEBI" id="CHEBI:57540"/>
        <dbReference type="ChEBI" id="CHEBI:57945"/>
        <dbReference type="ChEBI" id="CHEBI:83099"/>
        <dbReference type="ChEBI" id="CHEBI:83100"/>
        <dbReference type="EC" id="1.8.1.4"/>
    </reaction>
</comment>
<dbReference type="Proteomes" id="UP000290567">
    <property type="component" value="Unassembled WGS sequence"/>
</dbReference>
<keyword evidence="7 14" id="KW-0274">FAD</keyword>
<evidence type="ECO:0000256" key="13">
    <source>
        <dbReference type="PIRSR" id="PIRSR000350-2"/>
    </source>
</evidence>
<dbReference type="GO" id="GO:0005737">
    <property type="term" value="C:cytoplasm"/>
    <property type="evidence" value="ECO:0007669"/>
    <property type="project" value="UniProtKB-SubCell"/>
</dbReference>
<feature type="binding site" evidence="14">
    <location>
        <begin position="141"/>
        <end position="143"/>
    </location>
    <ligand>
        <name>FAD</name>
        <dbReference type="ChEBI" id="CHEBI:57692"/>
    </ligand>
</feature>
<dbReference type="Gene3D" id="3.50.50.60">
    <property type="entry name" value="FAD/NAD(P)-binding domain"/>
    <property type="match status" value="2"/>
</dbReference>
<dbReference type="InterPro" id="IPR012999">
    <property type="entry name" value="Pyr_OxRdtase_I_AS"/>
</dbReference>
<evidence type="ECO:0000256" key="14">
    <source>
        <dbReference type="PIRSR" id="PIRSR000350-3"/>
    </source>
</evidence>
<comment type="similarity">
    <text evidence="2 16">Belongs to the class-I pyridine nucleotide-disulfide oxidoreductase family.</text>
</comment>
<dbReference type="PROSITE" id="PS00076">
    <property type="entry name" value="PYRIDINE_REDOX_1"/>
    <property type="match status" value="1"/>
</dbReference>
<comment type="subcellular location">
    <subcellularLocation>
        <location evidence="1">Cytoplasm</location>
    </subcellularLocation>
</comment>
<evidence type="ECO:0000256" key="12">
    <source>
        <dbReference type="ARBA" id="ARBA00049187"/>
    </source>
</evidence>
<feature type="binding site" evidence="14">
    <location>
        <position position="264"/>
    </location>
    <ligand>
        <name>NAD(+)</name>
        <dbReference type="ChEBI" id="CHEBI:57540"/>
    </ligand>
</feature>
<evidence type="ECO:0000256" key="3">
    <source>
        <dbReference type="ARBA" id="ARBA00012608"/>
    </source>
</evidence>
<feature type="binding site" evidence="14">
    <location>
        <position position="49"/>
    </location>
    <ligand>
        <name>FAD</name>
        <dbReference type="ChEBI" id="CHEBI:57692"/>
    </ligand>
</feature>
<evidence type="ECO:0000256" key="4">
    <source>
        <dbReference type="ARBA" id="ARBA00016961"/>
    </source>
</evidence>
<evidence type="ECO:0000256" key="15">
    <source>
        <dbReference type="PIRSR" id="PIRSR000350-4"/>
    </source>
</evidence>
<dbReference type="PANTHER" id="PTHR22912">
    <property type="entry name" value="DISULFIDE OXIDOREDUCTASE"/>
    <property type="match status" value="1"/>
</dbReference>
<evidence type="ECO:0000256" key="7">
    <source>
        <dbReference type="ARBA" id="ARBA00022827"/>
    </source>
</evidence>
<keyword evidence="10" id="KW-1015">Disulfide bond</keyword>
<dbReference type="EMBL" id="BJCC01000002">
    <property type="protein sequence ID" value="GCF92432.1"/>
    <property type="molecule type" value="Genomic_DNA"/>
</dbReference>
<dbReference type="InterPro" id="IPR006258">
    <property type="entry name" value="Lipoamide_DH"/>
</dbReference>
<feature type="domain" description="FAD/NAD(P)-binding" evidence="18">
    <location>
        <begin position="4"/>
        <end position="319"/>
    </location>
</feature>
<evidence type="ECO:0000256" key="5">
    <source>
        <dbReference type="ARBA" id="ARBA00022490"/>
    </source>
</evidence>
<evidence type="ECO:0000313" key="20">
    <source>
        <dbReference type="Proteomes" id="UP000290567"/>
    </source>
</evidence>
<dbReference type="InterPro" id="IPR036188">
    <property type="entry name" value="FAD/NAD-bd_sf"/>
</dbReference>
<reference evidence="20" key="1">
    <citation type="submission" date="2019-02" db="EMBL/GenBank/DDBJ databases">
        <title>Draft genome sequence of Enterococcus sp. Gos25-1.</title>
        <authorList>
            <person name="Tanaka N."/>
            <person name="Shiwa Y."/>
            <person name="Fujita N."/>
        </authorList>
    </citation>
    <scope>NUCLEOTIDE SEQUENCE [LARGE SCALE GENOMIC DNA]</scope>
    <source>
        <strain evidence="20">Gos25-1</strain>
    </source>
</reference>
<evidence type="ECO:0000313" key="19">
    <source>
        <dbReference type="EMBL" id="GCF92432.1"/>
    </source>
</evidence>
<protein>
    <recommendedName>
        <fullName evidence="4 16">Dihydrolipoyl dehydrogenase</fullName>
        <ecNumber evidence="3 16">1.8.1.4</ecNumber>
    </recommendedName>
</protein>
<dbReference type="InterPro" id="IPR023753">
    <property type="entry name" value="FAD/NAD-binding_dom"/>
</dbReference>
<comment type="miscellaneous">
    <text evidence="16">The active site is a redox-active disulfide bond.</text>
</comment>
<keyword evidence="11 16" id="KW-0676">Redox-active center</keyword>
<dbReference type="Pfam" id="PF07992">
    <property type="entry name" value="Pyr_redox_2"/>
    <property type="match status" value="1"/>
</dbReference>
<dbReference type="PRINTS" id="PR00368">
    <property type="entry name" value="FADPNR"/>
</dbReference>
<dbReference type="SUPFAM" id="SSF51905">
    <property type="entry name" value="FAD/NAD(P)-binding domain"/>
    <property type="match status" value="1"/>
</dbReference>
<feature type="binding site" evidence="14">
    <location>
        <position position="201"/>
    </location>
    <ligand>
        <name>NAD(+)</name>
        <dbReference type="ChEBI" id="CHEBI:57540"/>
    </ligand>
</feature>
<dbReference type="AlphaFoldDB" id="A0A4P5PAA5"/>
<accession>A0A4P5PAA5</accession>
<feature type="disulfide bond" description="Redox-active" evidence="15">
    <location>
        <begin position="40"/>
        <end position="45"/>
    </location>
</feature>
<sequence>MEKTVVIVGGGPGGYVAAIRAAQLSGKVTLIEKKQIGGTCLNVGCIPTKTLLQAAEIYEQAKQAKKFGIEATVTGFDWAAVQKRKDRVVGQLVKGVQGLMKTNQIEVLQGTAAFLDDQTLEVVSAEGEKINLSPERIILATGSQPFIPPIDGLNKVDYLNSSKALSLETLPASLLIIGGGVIGIEFAFIFNQFGVAVTIVEEQAEILPAMDQELAGQLRKKMTKAGINFVLGRRVTQVQKQKDEIQLSMGEEMLVAEQLLVAVGRRSYLEGLGLENTRIQIEKGRLLVNDQLQTTVDHVYGVGDCTGQILLAHYASAQGERAAENALGANQAFNGYATPGCVYSDPEFAGVGLTEQEAASRGIHYHVGKFPMKASGKALAMDRTYGMVKVLIEQKTDKLLGVHLLCERATDLIGEAAMVLRQGGTVEEINETIHPHPTVSEVVREAALAAKKQAIHIPN</sequence>
<dbReference type="SUPFAM" id="SSF55424">
    <property type="entry name" value="FAD/NAD-linked reductases, dimerisation (C-terminal) domain"/>
    <property type="match status" value="1"/>
</dbReference>
<evidence type="ECO:0000256" key="16">
    <source>
        <dbReference type="RuleBase" id="RU003692"/>
    </source>
</evidence>
<dbReference type="Pfam" id="PF02852">
    <property type="entry name" value="Pyr_redox_dim"/>
    <property type="match status" value="1"/>
</dbReference>
<evidence type="ECO:0000256" key="11">
    <source>
        <dbReference type="ARBA" id="ARBA00023284"/>
    </source>
</evidence>